<dbReference type="EMBL" id="CP083242">
    <property type="protein sequence ID" value="UOK73852.1"/>
    <property type="molecule type" value="Genomic_DNA"/>
</dbReference>
<protein>
    <submittedName>
        <fullName evidence="2">Uncharacterized protein</fullName>
    </submittedName>
</protein>
<evidence type="ECO:0000313" key="4">
    <source>
        <dbReference type="Proteomes" id="UP000831684"/>
    </source>
</evidence>
<dbReference type="EMBL" id="CP083242">
    <property type="protein sequence ID" value="UOK73822.1"/>
    <property type="molecule type" value="Genomic_DNA"/>
</dbReference>
<keyword evidence="2" id="KW-0614">Plasmid</keyword>
<evidence type="ECO:0000313" key="1">
    <source>
        <dbReference type="EMBL" id="UOK73395.1"/>
    </source>
</evidence>
<accession>A0A9E7D6Q7</accession>
<dbReference type="RefSeq" id="WP_244451074.1">
    <property type="nucleotide sequence ID" value="NZ_CP083240.1"/>
</dbReference>
<geneLocation type="plasmid" evidence="1 4">
    <name>pA</name>
</geneLocation>
<organism evidence="2 4">
    <name type="scientific">Ancylobacter polymorphus</name>
    <dbReference type="NCBI Taxonomy" id="223390"/>
    <lineage>
        <taxon>Bacteria</taxon>
        <taxon>Pseudomonadati</taxon>
        <taxon>Pseudomonadota</taxon>
        <taxon>Alphaproteobacteria</taxon>
        <taxon>Hyphomicrobiales</taxon>
        <taxon>Xanthobacteraceae</taxon>
        <taxon>Ancylobacter</taxon>
    </lineage>
</organism>
<gene>
    <name evidence="1" type="ORF">K9D25_21130</name>
    <name evidence="2" type="ORF">K9D25_23570</name>
    <name evidence="3" type="ORF">K9D25_23730</name>
</gene>
<geneLocation type="plasmid" evidence="2 4">
    <name>pC</name>
</geneLocation>
<dbReference type="KEGG" id="apol:K9D25_21130"/>
<proteinExistence type="predicted"/>
<dbReference type="KEGG" id="apol:K9D25_23730"/>
<sequence length="50" mass="5236">MSQDLSFEAEWGASTAAFLAGVSHTASGYCAARPRSRNSAMPIFFPAVLG</sequence>
<name>A0A9E7D6Q7_9HYPH</name>
<dbReference type="Proteomes" id="UP000831684">
    <property type="component" value="Plasmid pC"/>
</dbReference>
<dbReference type="EMBL" id="CP083240">
    <property type="protein sequence ID" value="UOK73395.1"/>
    <property type="molecule type" value="Genomic_DNA"/>
</dbReference>
<reference evidence="2" key="1">
    <citation type="submission" date="2021-09" db="EMBL/GenBank/DDBJ databases">
        <title>Network and meta-omics reveal the key degrader and cooperation patterns in an efficient 1,4-dioxane-degrading microbial community.</title>
        <authorList>
            <person name="Dai C."/>
        </authorList>
    </citation>
    <scope>NUCLEOTIDE SEQUENCE</scope>
    <source>
        <strain evidence="2">ZM13</strain>
        <plasmid evidence="1">pA</plasmid>
        <plasmid evidence="2">pC</plasmid>
    </source>
</reference>
<evidence type="ECO:0000313" key="3">
    <source>
        <dbReference type="EMBL" id="UOK73852.1"/>
    </source>
</evidence>
<evidence type="ECO:0000313" key="2">
    <source>
        <dbReference type="EMBL" id="UOK73822.1"/>
    </source>
</evidence>
<dbReference type="Proteomes" id="UP000831684">
    <property type="component" value="Plasmid pA"/>
</dbReference>
<dbReference type="AlphaFoldDB" id="A0A9E7D6Q7"/>
<dbReference type="KEGG" id="apol:K9D25_23570"/>